<dbReference type="PROSITE" id="PS00868">
    <property type="entry name" value="CYS_MET_METAB_PP"/>
    <property type="match status" value="1"/>
</dbReference>
<dbReference type="GO" id="GO:0004124">
    <property type="term" value="F:cysteine synthase activity"/>
    <property type="evidence" value="ECO:0007669"/>
    <property type="project" value="TreeGrafter"/>
</dbReference>
<dbReference type="FunFam" id="3.40.640.10:FF:000035">
    <property type="entry name" value="O-succinylhomoserine sulfhydrylase"/>
    <property type="match status" value="1"/>
</dbReference>
<evidence type="ECO:0000256" key="2">
    <source>
        <dbReference type="ARBA" id="ARBA00009077"/>
    </source>
</evidence>
<dbReference type="InterPro" id="IPR015421">
    <property type="entry name" value="PyrdxlP-dep_Trfase_major"/>
</dbReference>
<dbReference type="PIRSF" id="PIRSF001434">
    <property type="entry name" value="CGS"/>
    <property type="match status" value="1"/>
</dbReference>
<dbReference type="PATRIC" id="fig|52689.4.peg.1062"/>
<comment type="cofactor">
    <cofactor evidence="1 6">
        <name>pyridoxal 5'-phosphate</name>
        <dbReference type="ChEBI" id="CHEBI:597326"/>
    </cofactor>
</comment>
<accession>A0A0L6U0E4</accession>
<dbReference type="NCBIfam" id="TIGR01326">
    <property type="entry name" value="OAH_OAS_sulfhy"/>
    <property type="match status" value="1"/>
</dbReference>
<dbReference type="InterPro" id="IPR006235">
    <property type="entry name" value="OAc-hSer/O-AcSer_sulfhydrylase"/>
</dbReference>
<organism evidence="7 8">
    <name type="scientific">Acetobacterium bakii</name>
    <dbReference type="NCBI Taxonomy" id="52689"/>
    <lineage>
        <taxon>Bacteria</taxon>
        <taxon>Bacillati</taxon>
        <taxon>Bacillota</taxon>
        <taxon>Clostridia</taxon>
        <taxon>Eubacteriales</taxon>
        <taxon>Eubacteriaceae</taxon>
        <taxon>Acetobacterium</taxon>
    </lineage>
</organism>
<evidence type="ECO:0000256" key="6">
    <source>
        <dbReference type="RuleBase" id="RU362118"/>
    </source>
</evidence>
<dbReference type="STRING" id="52689.AKG39_09275"/>
<evidence type="ECO:0000256" key="1">
    <source>
        <dbReference type="ARBA" id="ARBA00001933"/>
    </source>
</evidence>
<proteinExistence type="inferred from homology"/>
<keyword evidence="8" id="KW-1185">Reference proteome</keyword>
<evidence type="ECO:0000256" key="4">
    <source>
        <dbReference type="ARBA" id="ARBA00022898"/>
    </source>
</evidence>
<protein>
    <submittedName>
        <fullName evidence="7">O-acetylhomoserine aminocarboxypropyltransferase</fullName>
        <ecNumber evidence="7">2.5.1.49</ecNumber>
    </submittedName>
</protein>
<dbReference type="Gene3D" id="3.90.1150.10">
    <property type="entry name" value="Aspartate Aminotransferase, domain 1"/>
    <property type="match status" value="1"/>
</dbReference>
<gene>
    <name evidence="7" type="ORF">AKG39_09275</name>
</gene>
<dbReference type="Pfam" id="PF01053">
    <property type="entry name" value="Cys_Met_Meta_PP"/>
    <property type="match status" value="1"/>
</dbReference>
<evidence type="ECO:0000313" key="8">
    <source>
        <dbReference type="Proteomes" id="UP000036873"/>
    </source>
</evidence>
<dbReference type="RefSeq" id="WP_050740112.1">
    <property type="nucleotide sequence ID" value="NZ_LGYO01000022.1"/>
</dbReference>
<evidence type="ECO:0000313" key="7">
    <source>
        <dbReference type="EMBL" id="KNZ41812.1"/>
    </source>
</evidence>
<dbReference type="InterPro" id="IPR054542">
    <property type="entry name" value="Cys_met_metab_PP"/>
</dbReference>
<dbReference type="Gene3D" id="3.40.640.10">
    <property type="entry name" value="Type I PLP-dependent aspartate aminotransferase-like (Major domain)"/>
    <property type="match status" value="1"/>
</dbReference>
<dbReference type="Proteomes" id="UP000036873">
    <property type="component" value="Unassembled WGS sequence"/>
</dbReference>
<comment type="similarity">
    <text evidence="2 6">Belongs to the trans-sulfuration enzymes family.</text>
</comment>
<dbReference type="PANTHER" id="PTHR43797">
    <property type="entry name" value="HOMOCYSTEINE/CYSTEINE SYNTHASE"/>
    <property type="match status" value="1"/>
</dbReference>
<dbReference type="InterPro" id="IPR000277">
    <property type="entry name" value="Cys/Met-Metab_PyrdxlP-dep_enz"/>
</dbReference>
<dbReference type="InterPro" id="IPR015422">
    <property type="entry name" value="PyrdxlP-dep_Trfase_small"/>
</dbReference>
<name>A0A0L6U0E4_9FIRM</name>
<keyword evidence="3 7" id="KW-0808">Transferase</keyword>
<comment type="caution">
    <text evidence="7">The sequence shown here is derived from an EMBL/GenBank/DDBJ whole genome shotgun (WGS) entry which is preliminary data.</text>
</comment>
<dbReference type="OrthoDB" id="9780685at2"/>
<evidence type="ECO:0000256" key="3">
    <source>
        <dbReference type="ARBA" id="ARBA00022679"/>
    </source>
</evidence>
<reference evidence="8" key="1">
    <citation type="submission" date="2015-07" db="EMBL/GenBank/DDBJ databases">
        <title>Draft genome sequence of Acetobacterium bakii DSM 8293, a potential psychrophilic chemical producer through syngas fermentation.</title>
        <authorList>
            <person name="Song Y."/>
            <person name="Hwang S."/>
            <person name="Cho B.-K."/>
        </authorList>
    </citation>
    <scope>NUCLEOTIDE SEQUENCE [LARGE SCALE GENOMIC DNA]</scope>
    <source>
        <strain evidence="8">DSM 8239</strain>
    </source>
</reference>
<dbReference type="AlphaFoldDB" id="A0A0L6U0E4"/>
<dbReference type="EMBL" id="LGYO01000022">
    <property type="protein sequence ID" value="KNZ41812.1"/>
    <property type="molecule type" value="Genomic_DNA"/>
</dbReference>
<dbReference type="EC" id="2.5.1.49" evidence="7"/>
<dbReference type="GO" id="GO:0003961">
    <property type="term" value="F:O-acetylhomoserine aminocarboxypropyltransferase activity"/>
    <property type="evidence" value="ECO:0007669"/>
    <property type="project" value="UniProtKB-EC"/>
</dbReference>
<dbReference type="GO" id="GO:0019346">
    <property type="term" value="P:transsulfuration"/>
    <property type="evidence" value="ECO:0007669"/>
    <property type="project" value="InterPro"/>
</dbReference>
<dbReference type="GO" id="GO:0006535">
    <property type="term" value="P:cysteine biosynthetic process from serine"/>
    <property type="evidence" value="ECO:0007669"/>
    <property type="project" value="TreeGrafter"/>
</dbReference>
<dbReference type="GO" id="GO:0005737">
    <property type="term" value="C:cytoplasm"/>
    <property type="evidence" value="ECO:0007669"/>
    <property type="project" value="TreeGrafter"/>
</dbReference>
<dbReference type="GO" id="GO:0030170">
    <property type="term" value="F:pyridoxal phosphate binding"/>
    <property type="evidence" value="ECO:0007669"/>
    <property type="project" value="InterPro"/>
</dbReference>
<dbReference type="PANTHER" id="PTHR43797:SF2">
    <property type="entry name" value="HOMOCYSTEINE_CYSTEINE SYNTHASE"/>
    <property type="match status" value="1"/>
</dbReference>
<dbReference type="CDD" id="cd00614">
    <property type="entry name" value="CGS_like"/>
    <property type="match status" value="1"/>
</dbReference>
<keyword evidence="4 5" id="KW-0663">Pyridoxal phosphate</keyword>
<sequence length="427" mass="45817">MKNTLKFETLQLHGGQTPDPTTHSVAVPIYQTTSYVFDSSEHAQRLFGLEEPGNIYTRIMNPTTNVLEERMALLEGGVGALAFASGSAAITAAFLNIAGAGDEFVAASTLYGGTYNLLSTTLPRLGIKTTFVNPDDPENFRTAINANTKALYIESLGNPAINIVDVQAVAAIAHENGIPLIIDNTFATPYLFRPLDYGADIVVYSATKFIGGHGTTIGGIIVDGGKFNWAASGKFPVFTTPDPSYHGITYATDLGAAAFIVKARVQLLRDTGACISPFNAFLLLQGLETLSLRLDRHLENAKAVVAFLNGHPQVTWVNYPALPDNPYKALSDKYFKKGPGSIFTFGIKGGLETARKFIDSLELFTHLANVADAKSLVIHPATTTHQQLSGDDLTNAGITEDMIRLSIGLEHIDDILADLDQALTKAV</sequence>
<evidence type="ECO:0000256" key="5">
    <source>
        <dbReference type="PIRSR" id="PIRSR001434-2"/>
    </source>
</evidence>
<feature type="modified residue" description="N6-(pyridoxal phosphate)lysine" evidence="5">
    <location>
        <position position="208"/>
    </location>
</feature>
<dbReference type="GO" id="GO:0071269">
    <property type="term" value="P:L-homocysteine biosynthetic process"/>
    <property type="evidence" value="ECO:0007669"/>
    <property type="project" value="TreeGrafter"/>
</dbReference>
<dbReference type="InterPro" id="IPR015424">
    <property type="entry name" value="PyrdxlP-dep_Trfase"/>
</dbReference>
<dbReference type="SUPFAM" id="SSF53383">
    <property type="entry name" value="PLP-dependent transferases"/>
    <property type="match status" value="1"/>
</dbReference>